<dbReference type="SMART" id="SM00044">
    <property type="entry name" value="CYCc"/>
    <property type="match status" value="1"/>
</dbReference>
<dbReference type="InterPro" id="IPR029787">
    <property type="entry name" value="Nucleotide_cyclase"/>
</dbReference>
<protein>
    <submittedName>
        <fullName evidence="4">HAMP domain-containing protein</fullName>
    </submittedName>
</protein>
<keyword evidence="1" id="KW-0472">Membrane</keyword>
<dbReference type="Proteomes" id="UP000440224">
    <property type="component" value="Unassembled WGS sequence"/>
</dbReference>
<evidence type="ECO:0000313" key="4">
    <source>
        <dbReference type="EMBL" id="MRG91250.1"/>
    </source>
</evidence>
<feature type="domain" description="HAMP" evidence="3">
    <location>
        <begin position="276"/>
        <end position="328"/>
    </location>
</feature>
<feature type="transmembrane region" description="Helical" evidence="1">
    <location>
        <begin position="151"/>
        <end position="170"/>
    </location>
</feature>
<dbReference type="AlphaFoldDB" id="A0A6N7PLW4"/>
<dbReference type="Pfam" id="PF00672">
    <property type="entry name" value="HAMP"/>
    <property type="match status" value="1"/>
</dbReference>
<reference evidence="4 5" key="1">
    <citation type="submission" date="2019-10" db="EMBL/GenBank/DDBJ databases">
        <title>A soil myxobacterium in the family Polyangiaceae.</title>
        <authorList>
            <person name="Li Y."/>
            <person name="Wang J."/>
        </authorList>
    </citation>
    <scope>NUCLEOTIDE SEQUENCE [LARGE SCALE GENOMIC DNA]</scope>
    <source>
        <strain evidence="4 5">DSM 14734</strain>
    </source>
</reference>
<dbReference type="CDD" id="cd06225">
    <property type="entry name" value="HAMP"/>
    <property type="match status" value="1"/>
</dbReference>
<evidence type="ECO:0000259" key="3">
    <source>
        <dbReference type="PROSITE" id="PS50885"/>
    </source>
</evidence>
<comment type="caution">
    <text evidence="4">The sequence shown here is derived from an EMBL/GenBank/DDBJ whole genome shotgun (WGS) entry which is preliminary data.</text>
</comment>
<feature type="domain" description="Guanylate cyclase" evidence="2">
    <location>
        <begin position="360"/>
        <end position="492"/>
    </location>
</feature>
<gene>
    <name evidence="4" type="ORF">GF068_04835</name>
</gene>
<dbReference type="SMART" id="SM00304">
    <property type="entry name" value="HAMP"/>
    <property type="match status" value="1"/>
</dbReference>
<keyword evidence="1" id="KW-0812">Transmembrane</keyword>
<proteinExistence type="predicted"/>
<sequence>MTEALATTPGKTAAEGSDLGRLLHRRLILIYLYASLAATGTGALFYLFGLDFSTYQKQLVLGLLAPLAALPQLIADISLIGRHVAPIRAFFVALGGPRVKELAAPALARALNLPLYTAARVLFVHAPILAVSMTVLCLLANRWLALGLAPWQFALVYATIVVFAAGHAIYEYFAVKTAVRPVLSHIRAHVDEATRDAVPHVRPLEIRTQLLFVFAFVACVPLAALGFTVMLKLDRLLEQIGMLDASWIETPLGLWVLLLVVGGSSVALFLATMLSRDLASSAEGLVEAMRRVERGEVSAELVVASTDEFAEAYRGFNRMTHGLVERERLRDAFGRYVAPELAEQVMKHGVSMGGSLVRATVIFADIRGFTSLSEQMPPVEVVSLLNRYFAAVSPPIRAEGGFINKFGGDSLLAVFGAPVPAPDHAERAARAALGVRAALARFNEQEVAEGRKALGIGIGVHTGEMVAGSVGSPDRMEYTVIGDVVNVAARIQGLTKELGTDILLSEAAYERVKDIVTARPMPPVSVRGKAAPIVVYAAVDPS</sequence>
<organism evidence="4 5">
    <name type="scientific">Polyangium spumosum</name>
    <dbReference type="NCBI Taxonomy" id="889282"/>
    <lineage>
        <taxon>Bacteria</taxon>
        <taxon>Pseudomonadati</taxon>
        <taxon>Myxococcota</taxon>
        <taxon>Polyangia</taxon>
        <taxon>Polyangiales</taxon>
        <taxon>Polyangiaceae</taxon>
        <taxon>Polyangium</taxon>
    </lineage>
</organism>
<dbReference type="GO" id="GO:0004016">
    <property type="term" value="F:adenylate cyclase activity"/>
    <property type="evidence" value="ECO:0007669"/>
    <property type="project" value="UniProtKB-ARBA"/>
</dbReference>
<feature type="transmembrane region" description="Helical" evidence="1">
    <location>
        <begin position="60"/>
        <end position="80"/>
    </location>
</feature>
<dbReference type="EMBL" id="WJIE01000001">
    <property type="protein sequence ID" value="MRG91250.1"/>
    <property type="molecule type" value="Genomic_DNA"/>
</dbReference>
<evidence type="ECO:0000259" key="2">
    <source>
        <dbReference type="PROSITE" id="PS50125"/>
    </source>
</evidence>
<dbReference type="InterPro" id="IPR050697">
    <property type="entry name" value="Adenylyl/Guanylyl_Cyclase_3/4"/>
</dbReference>
<dbReference type="Gene3D" id="6.10.340.10">
    <property type="match status" value="1"/>
</dbReference>
<dbReference type="CDD" id="cd07302">
    <property type="entry name" value="CHD"/>
    <property type="match status" value="1"/>
</dbReference>
<dbReference type="PANTHER" id="PTHR43081">
    <property type="entry name" value="ADENYLATE CYCLASE, TERMINAL-DIFFERENTIATION SPECIFIC-RELATED"/>
    <property type="match status" value="1"/>
</dbReference>
<keyword evidence="5" id="KW-1185">Reference proteome</keyword>
<dbReference type="Pfam" id="PF00211">
    <property type="entry name" value="Guanylate_cyc"/>
    <property type="match status" value="1"/>
</dbReference>
<feature type="transmembrane region" description="Helical" evidence="1">
    <location>
        <begin position="210"/>
        <end position="232"/>
    </location>
</feature>
<dbReference type="PROSITE" id="PS50885">
    <property type="entry name" value="HAMP"/>
    <property type="match status" value="1"/>
</dbReference>
<dbReference type="PROSITE" id="PS50125">
    <property type="entry name" value="GUANYLATE_CYCLASE_2"/>
    <property type="match status" value="1"/>
</dbReference>
<feature type="transmembrane region" description="Helical" evidence="1">
    <location>
        <begin position="121"/>
        <end position="145"/>
    </location>
</feature>
<dbReference type="GO" id="GO:0016020">
    <property type="term" value="C:membrane"/>
    <property type="evidence" value="ECO:0007669"/>
    <property type="project" value="InterPro"/>
</dbReference>
<dbReference type="Gene3D" id="3.30.70.1230">
    <property type="entry name" value="Nucleotide cyclase"/>
    <property type="match status" value="1"/>
</dbReference>
<evidence type="ECO:0000313" key="5">
    <source>
        <dbReference type="Proteomes" id="UP000440224"/>
    </source>
</evidence>
<feature type="transmembrane region" description="Helical" evidence="1">
    <location>
        <begin position="27"/>
        <end position="48"/>
    </location>
</feature>
<dbReference type="InterPro" id="IPR003660">
    <property type="entry name" value="HAMP_dom"/>
</dbReference>
<evidence type="ECO:0000256" key="1">
    <source>
        <dbReference type="SAM" id="Phobius"/>
    </source>
</evidence>
<dbReference type="GO" id="GO:0035556">
    <property type="term" value="P:intracellular signal transduction"/>
    <property type="evidence" value="ECO:0007669"/>
    <property type="project" value="InterPro"/>
</dbReference>
<keyword evidence="1" id="KW-1133">Transmembrane helix</keyword>
<name>A0A6N7PLW4_9BACT</name>
<dbReference type="OrthoDB" id="9806735at2"/>
<dbReference type="RefSeq" id="WP_153818068.1">
    <property type="nucleotide sequence ID" value="NZ_WJIE01000001.1"/>
</dbReference>
<dbReference type="InterPro" id="IPR001054">
    <property type="entry name" value="A/G_cyclase"/>
</dbReference>
<dbReference type="SUPFAM" id="SSF55073">
    <property type="entry name" value="Nucleotide cyclase"/>
    <property type="match status" value="1"/>
</dbReference>
<accession>A0A6N7PLW4</accession>
<feature type="transmembrane region" description="Helical" evidence="1">
    <location>
        <begin position="252"/>
        <end position="271"/>
    </location>
</feature>
<dbReference type="PANTHER" id="PTHR43081:SF1">
    <property type="entry name" value="ADENYLATE CYCLASE, TERMINAL-DIFFERENTIATION SPECIFIC"/>
    <property type="match status" value="1"/>
</dbReference>
<dbReference type="GO" id="GO:0006171">
    <property type="term" value="P:cAMP biosynthetic process"/>
    <property type="evidence" value="ECO:0007669"/>
    <property type="project" value="TreeGrafter"/>
</dbReference>